<dbReference type="InterPro" id="IPR032314">
    <property type="entry name" value="DUF4845"/>
</dbReference>
<protein>
    <submittedName>
        <fullName evidence="3">DUF4845 domain-containing protein</fullName>
    </submittedName>
</protein>
<reference evidence="2" key="1">
    <citation type="submission" date="2015-09" db="EMBL/GenBank/DDBJ databases">
        <title>Draft Genome Sequences of Two Novel Amoeba-resistant Intranuclear Bacteria, Candidatus Berkiella cookevillensis and Candidatus Berkiella aquae.</title>
        <authorList>
            <person name="Mehari Y.T."/>
            <person name="Arivett B.A."/>
            <person name="Farone A.L."/>
            <person name="Gunderson J.H."/>
            <person name="Farone M.B."/>
        </authorList>
    </citation>
    <scope>NUCLEOTIDE SEQUENCE [LARGE SCALE GENOMIC DNA]</scope>
    <source>
        <strain evidence="2">HT99</strain>
    </source>
</reference>
<organism evidence="2">
    <name type="scientific">Candidatus Berkiella aquae</name>
    <dbReference type="NCBI Taxonomy" id="295108"/>
    <lineage>
        <taxon>Bacteria</taxon>
        <taxon>Pseudomonadati</taxon>
        <taxon>Pseudomonadota</taxon>
        <taxon>Gammaproteobacteria</taxon>
        <taxon>Candidatus Berkiellales</taxon>
        <taxon>Candidatus Berkiellaceae</taxon>
        <taxon>Candidatus Berkiella</taxon>
    </lineage>
</organism>
<evidence type="ECO:0000256" key="1">
    <source>
        <dbReference type="SAM" id="Phobius"/>
    </source>
</evidence>
<keyword evidence="1" id="KW-0472">Membrane</keyword>
<reference evidence="3" key="3">
    <citation type="submission" date="2021-06" db="EMBL/GenBank/DDBJ databases">
        <title>Genomic Description and Analysis of Intracellular Bacteria, Candidatus Berkiella cookevillensis and Candidatus Berkiella aquae.</title>
        <authorList>
            <person name="Kidane D.T."/>
            <person name="Mehari Y.T."/>
            <person name="Rice F.C."/>
            <person name="Arivett B.A."/>
            <person name="Farone A.L."/>
            <person name="Berk S.G."/>
            <person name="Farone M.B."/>
        </authorList>
    </citation>
    <scope>NUCLEOTIDE SEQUENCE</scope>
    <source>
        <strain evidence="3">HT99</strain>
    </source>
</reference>
<dbReference type="Proteomes" id="UP000051497">
    <property type="component" value="Unassembled WGS sequence"/>
</dbReference>
<accession>A0A0Q9YU55</accession>
<evidence type="ECO:0000313" key="4">
    <source>
        <dbReference type="Proteomes" id="UP000051497"/>
    </source>
</evidence>
<sequence>MKSDSKKNKGISILGMLITIVIICFGVMLLIDVVPPYMQHSAIQEALKDIAKDANASQMSKAKLRDKLERRLQVESINYVHGDNLEVEKKEGKTYLSLKYERRIPVVANVDFVFKFNDQVVVE</sequence>
<keyword evidence="1" id="KW-0812">Transmembrane</keyword>
<name>A0A0Q9YU55_9GAMM</name>
<dbReference type="Pfam" id="PF16137">
    <property type="entry name" value="DUF4845"/>
    <property type="match status" value="1"/>
</dbReference>
<dbReference type="EMBL" id="LKAJ01000006">
    <property type="protein sequence ID" value="KRG21250.1"/>
    <property type="molecule type" value="Genomic_DNA"/>
</dbReference>
<reference evidence="3" key="2">
    <citation type="journal article" date="2016" name="Genome Announc.">
        <title>Draft Genome Sequences of Two Novel Amoeba-Resistant Intranuclear Bacteria, 'Candidatus Berkiella cookevillensis' and 'Candidatus Berkiella aquae'.</title>
        <authorList>
            <person name="Mehari Y.T."/>
            <person name="Arivett B.A."/>
            <person name="Farone A.L."/>
            <person name="Gunderson J.H."/>
            <person name="Farone M.B."/>
        </authorList>
    </citation>
    <scope>NUCLEOTIDE SEQUENCE</scope>
    <source>
        <strain evidence="3">HT99</strain>
    </source>
</reference>
<dbReference type="RefSeq" id="WP_075066420.1">
    <property type="nucleotide sequence ID" value="NZ_LKAJ02000001.1"/>
</dbReference>
<keyword evidence="1" id="KW-1133">Transmembrane helix</keyword>
<comment type="caution">
    <text evidence="2">The sequence shown here is derived from an EMBL/GenBank/DDBJ whole genome shotgun (WGS) entry which is preliminary data.</text>
</comment>
<evidence type="ECO:0000313" key="2">
    <source>
        <dbReference type="EMBL" id="KRG21250.1"/>
    </source>
</evidence>
<gene>
    <name evidence="3" type="ORF">HT99x_006545</name>
    <name evidence="2" type="ORF">HT99x_01806</name>
</gene>
<keyword evidence="4" id="KW-1185">Reference proteome</keyword>
<dbReference type="OrthoDB" id="5734946at2"/>
<dbReference type="AlphaFoldDB" id="A0A0Q9YU55"/>
<evidence type="ECO:0000313" key="3">
    <source>
        <dbReference type="EMBL" id="MCS5711084.1"/>
    </source>
</evidence>
<dbReference type="STRING" id="295108.HT99x_01806"/>
<proteinExistence type="predicted"/>
<dbReference type="EMBL" id="LKAJ02000001">
    <property type="protein sequence ID" value="MCS5711084.1"/>
    <property type="molecule type" value="Genomic_DNA"/>
</dbReference>
<feature type="transmembrane region" description="Helical" evidence="1">
    <location>
        <begin position="12"/>
        <end position="31"/>
    </location>
</feature>